<dbReference type="RefSeq" id="WP_377434046.1">
    <property type="nucleotide sequence ID" value="NZ_JBHSPR010000095.1"/>
</dbReference>
<keyword evidence="2 4" id="KW-0012">Acyltransferase</keyword>
<name>A0ABW1KR69_9ACTN</name>
<evidence type="ECO:0000256" key="1">
    <source>
        <dbReference type="ARBA" id="ARBA00022679"/>
    </source>
</evidence>
<dbReference type="InterPro" id="IPR050680">
    <property type="entry name" value="YpeA/RimI_acetyltransf"/>
</dbReference>
<reference evidence="5" key="1">
    <citation type="journal article" date="2019" name="Int. J. Syst. Evol. Microbiol.">
        <title>The Global Catalogue of Microorganisms (GCM) 10K type strain sequencing project: providing services to taxonomists for standard genome sequencing and annotation.</title>
        <authorList>
            <consortium name="The Broad Institute Genomics Platform"/>
            <consortium name="The Broad Institute Genome Sequencing Center for Infectious Disease"/>
            <person name="Wu L."/>
            <person name="Ma J."/>
        </authorList>
    </citation>
    <scope>NUCLEOTIDE SEQUENCE [LARGE SCALE GENOMIC DNA]</scope>
    <source>
        <strain evidence="5">ZS-35-S2</strain>
    </source>
</reference>
<comment type="caution">
    <text evidence="4">The sequence shown here is derived from an EMBL/GenBank/DDBJ whole genome shotgun (WGS) entry which is preliminary data.</text>
</comment>
<dbReference type="InterPro" id="IPR056935">
    <property type="entry name" value="Rv0428c-like_C"/>
</dbReference>
<dbReference type="Gene3D" id="3.40.630.30">
    <property type="match status" value="1"/>
</dbReference>
<dbReference type="PANTHER" id="PTHR43420">
    <property type="entry name" value="ACETYLTRANSFERASE"/>
    <property type="match status" value="1"/>
</dbReference>
<feature type="non-terminal residue" evidence="4">
    <location>
        <position position="1"/>
    </location>
</feature>
<dbReference type="PROSITE" id="PS51186">
    <property type="entry name" value="GNAT"/>
    <property type="match status" value="1"/>
</dbReference>
<dbReference type="SUPFAM" id="SSF55729">
    <property type="entry name" value="Acyl-CoA N-acyltransferases (Nat)"/>
    <property type="match status" value="1"/>
</dbReference>
<dbReference type="GO" id="GO:0016746">
    <property type="term" value="F:acyltransferase activity"/>
    <property type="evidence" value="ECO:0007669"/>
    <property type="project" value="UniProtKB-KW"/>
</dbReference>
<proteinExistence type="predicted"/>
<feature type="domain" description="N-acetyltransferase" evidence="3">
    <location>
        <begin position="160"/>
        <end position="299"/>
    </location>
</feature>
<gene>
    <name evidence="4" type="ORF">ACFP2T_46410</name>
</gene>
<dbReference type="InterPro" id="IPR000182">
    <property type="entry name" value="GNAT_dom"/>
</dbReference>
<dbReference type="Proteomes" id="UP001596203">
    <property type="component" value="Unassembled WGS sequence"/>
</dbReference>
<keyword evidence="1 4" id="KW-0808">Transferase</keyword>
<evidence type="ECO:0000259" key="3">
    <source>
        <dbReference type="PROSITE" id="PS51186"/>
    </source>
</evidence>
<sequence>RTYVRWPGSLTGDPASGVFGLTGSRWATEPCAVLKVVRAMVMLVISPVDLDDLMHQGWPALASLAIDGWLVRLSQGVTQRANSVLPVSSPQDLVGALERVELLYRGEGLRPIFQISPAAQPAELDAILAARGYELRSPTLVQVARIDDVLHQLPTSDVSVAVDNAPDEEWLDLWWSIDGRGDADARAVARRLLVAGPALYASIRDGAGAAAVGRLALVDGWGGIYCMAVREDARRRGYAKAVLRALLERASKRGIQGIWLQVVADNHAARALYERSGFTRASSYHYRTQRSPGPAFTAG</sequence>
<keyword evidence="5" id="KW-1185">Reference proteome</keyword>
<dbReference type="PANTHER" id="PTHR43420:SF3">
    <property type="entry name" value="N-ACETYLTRANSFERASE DOMAIN-CONTAINING PROTEIN"/>
    <property type="match status" value="1"/>
</dbReference>
<organism evidence="4 5">
    <name type="scientific">Plantactinospora solaniradicis</name>
    <dbReference type="NCBI Taxonomy" id="1723736"/>
    <lineage>
        <taxon>Bacteria</taxon>
        <taxon>Bacillati</taxon>
        <taxon>Actinomycetota</taxon>
        <taxon>Actinomycetes</taxon>
        <taxon>Micromonosporales</taxon>
        <taxon>Micromonosporaceae</taxon>
        <taxon>Plantactinospora</taxon>
    </lineage>
</organism>
<evidence type="ECO:0000313" key="5">
    <source>
        <dbReference type="Proteomes" id="UP001596203"/>
    </source>
</evidence>
<dbReference type="InterPro" id="IPR016181">
    <property type="entry name" value="Acyl_CoA_acyltransferase"/>
</dbReference>
<dbReference type="Pfam" id="PF24553">
    <property type="entry name" value="Rv0428c_C"/>
    <property type="match status" value="1"/>
</dbReference>
<dbReference type="CDD" id="cd04301">
    <property type="entry name" value="NAT_SF"/>
    <property type="match status" value="1"/>
</dbReference>
<accession>A0ABW1KR69</accession>
<dbReference type="EMBL" id="JBHSPR010000095">
    <property type="protein sequence ID" value="MFC6023577.1"/>
    <property type="molecule type" value="Genomic_DNA"/>
</dbReference>
<evidence type="ECO:0000313" key="4">
    <source>
        <dbReference type="EMBL" id="MFC6023577.1"/>
    </source>
</evidence>
<protein>
    <submittedName>
        <fullName evidence="4">GNAT family N-acetyltransferase</fullName>
        <ecNumber evidence="4">2.3.1.-</ecNumber>
    </submittedName>
</protein>
<evidence type="ECO:0000256" key="2">
    <source>
        <dbReference type="ARBA" id="ARBA00023315"/>
    </source>
</evidence>
<dbReference type="EC" id="2.3.1.-" evidence="4"/>